<dbReference type="InterPro" id="IPR008963">
    <property type="entry name" value="Purple_acid_Pase-like_N"/>
</dbReference>
<evidence type="ECO:0000259" key="5">
    <source>
        <dbReference type="Pfam" id="PF14008"/>
    </source>
</evidence>
<dbReference type="PANTHER" id="PTHR45867:SF3">
    <property type="entry name" value="ACID PHOSPHATASE TYPE 7"/>
    <property type="match status" value="1"/>
</dbReference>
<evidence type="ECO:0000313" key="8">
    <source>
        <dbReference type="EnsemblMetazoa" id="PHUM284300-PA"/>
    </source>
</evidence>
<dbReference type="STRING" id="121224.E0VL88"/>
<feature type="signal peptide" evidence="3">
    <location>
        <begin position="1"/>
        <end position="24"/>
    </location>
</feature>
<dbReference type="GO" id="GO:0003993">
    <property type="term" value="F:acid phosphatase activity"/>
    <property type="evidence" value="ECO:0007669"/>
    <property type="project" value="UniProtKB-EC"/>
</dbReference>
<feature type="chain" id="PRO_5011326121" description="Purple acid phosphatase" evidence="3">
    <location>
        <begin position="25"/>
        <end position="445"/>
    </location>
</feature>
<gene>
    <name evidence="8" type="primary">8229506</name>
    <name evidence="7" type="ORF">Phum_PHUM284300</name>
</gene>
<dbReference type="CTD" id="8229506"/>
<dbReference type="InParanoid" id="E0VL88"/>
<dbReference type="EMBL" id="AAZO01003303">
    <property type="status" value="NOT_ANNOTATED_CDS"/>
    <property type="molecule type" value="Genomic_DNA"/>
</dbReference>
<feature type="domain" description="Purple acid phosphatase N-terminal" evidence="6">
    <location>
        <begin position="34"/>
        <end position="125"/>
    </location>
</feature>
<organism>
    <name type="scientific">Pediculus humanus subsp. corporis</name>
    <name type="common">Body louse</name>
    <dbReference type="NCBI Taxonomy" id="121224"/>
    <lineage>
        <taxon>Eukaryota</taxon>
        <taxon>Metazoa</taxon>
        <taxon>Ecdysozoa</taxon>
        <taxon>Arthropoda</taxon>
        <taxon>Hexapoda</taxon>
        <taxon>Insecta</taxon>
        <taxon>Pterygota</taxon>
        <taxon>Neoptera</taxon>
        <taxon>Paraneoptera</taxon>
        <taxon>Psocodea</taxon>
        <taxon>Troctomorpha</taxon>
        <taxon>Phthiraptera</taxon>
        <taxon>Anoplura</taxon>
        <taxon>Pediculidae</taxon>
        <taxon>Pediculus</taxon>
    </lineage>
</organism>
<dbReference type="EC" id="3.1.3.2" evidence="3"/>
<reference evidence="8" key="3">
    <citation type="submission" date="2020-05" db="UniProtKB">
        <authorList>
            <consortium name="EnsemblMetazoa"/>
        </authorList>
    </citation>
    <scope>IDENTIFICATION</scope>
    <source>
        <strain evidence="8">USDA</strain>
    </source>
</reference>
<dbReference type="PANTHER" id="PTHR45867">
    <property type="entry name" value="PURPLE ACID PHOSPHATASE"/>
    <property type="match status" value="1"/>
</dbReference>
<comment type="similarity">
    <text evidence="3">Belongs to the metallophosphoesterase superfamily. Purple acid phosphatase family.</text>
</comment>
<evidence type="ECO:0000256" key="1">
    <source>
        <dbReference type="ARBA" id="ARBA00022729"/>
    </source>
</evidence>
<dbReference type="RefSeq" id="XP_002426882.1">
    <property type="nucleotide sequence ID" value="XM_002426837.1"/>
</dbReference>
<dbReference type="Pfam" id="PF00149">
    <property type="entry name" value="Metallophos"/>
    <property type="match status" value="1"/>
</dbReference>
<evidence type="ECO:0000259" key="6">
    <source>
        <dbReference type="Pfam" id="PF16656"/>
    </source>
</evidence>
<evidence type="ECO:0000256" key="3">
    <source>
        <dbReference type="RuleBase" id="RU361203"/>
    </source>
</evidence>
<dbReference type="VEuPathDB" id="VectorBase:PHUM284300"/>
<dbReference type="EnsemblMetazoa" id="PHUM284300-RA">
    <property type="protein sequence ID" value="PHUM284300-PA"/>
    <property type="gene ID" value="PHUM284300"/>
</dbReference>
<feature type="domain" description="Calcineurin-like phosphoesterase" evidence="4">
    <location>
        <begin position="136"/>
        <end position="340"/>
    </location>
</feature>
<dbReference type="Gene3D" id="2.60.40.380">
    <property type="entry name" value="Purple acid phosphatase-like, N-terminal"/>
    <property type="match status" value="1"/>
</dbReference>
<reference evidence="7" key="2">
    <citation type="submission" date="2007-04" db="EMBL/GenBank/DDBJ databases">
        <title>The genome of the human body louse.</title>
        <authorList>
            <consortium name="The Human Body Louse Genome Consortium"/>
            <person name="Kirkness E."/>
            <person name="Walenz B."/>
            <person name="Hass B."/>
            <person name="Bruggner R."/>
            <person name="Strausberg R."/>
        </authorList>
    </citation>
    <scope>NUCLEOTIDE SEQUENCE</scope>
    <source>
        <strain evidence="7">USDA</strain>
    </source>
</reference>
<proteinExistence type="inferred from homology"/>
<sequence length="445" mass="51169">MSFFWCFKSAFLLVVVLTNTLTVASKYSVEDYQPTQIHIAFGNTVSDIVVTWVTTSKTKHSVVEYGLNGLIDRAEGNQTLFRDGGKLKRKFYIHRVLLPNLIENATYEYHCGSNLGWSELLFFRTSPKGSDWSPSFAIYGDMGAVNAQSLPFLQTEAQSGMYNAIFHVGDFAYDLDSDNGEIGNEFMRQIQPIAAHVPYMTAVGNHEEKYNFSHYRNRFSMPGDTQGLFYSFNIGPIHFVVFSTEFYYFLNYGVNSLITQYNWLRKDLKEASAPENRTVRPWIITLGHRPMYCSNDDKDDCTFIADSVRVGLPPFISFGLEDLFYRYGVDVEIWGHEHSYERTWPLYNYKIYNGSTGVNPYHNPGAPVHIITGSAGCNEYVDHFKSKLGDWSAFHSSDYGYTRMKAYNKTHLYFEQVSVDKDGLVIDNFWIVKDFHKSYLNLKKN</sequence>
<dbReference type="EMBL" id="DS235271">
    <property type="protein sequence ID" value="EEB14144.1"/>
    <property type="molecule type" value="Genomic_DNA"/>
</dbReference>
<dbReference type="OMA" id="CKDVFEP"/>
<dbReference type="Pfam" id="PF16656">
    <property type="entry name" value="Pur_ac_phosph_N"/>
    <property type="match status" value="1"/>
</dbReference>
<keyword evidence="3" id="KW-0378">Hydrolase</keyword>
<dbReference type="InterPro" id="IPR004843">
    <property type="entry name" value="Calcineurin-like_PHP"/>
</dbReference>
<dbReference type="eggNOG" id="KOG1378">
    <property type="taxonomic scope" value="Eukaryota"/>
</dbReference>
<dbReference type="GO" id="GO:0046872">
    <property type="term" value="F:metal ion binding"/>
    <property type="evidence" value="ECO:0007669"/>
    <property type="project" value="InterPro"/>
</dbReference>
<dbReference type="InterPro" id="IPR025733">
    <property type="entry name" value="PAPs_C"/>
</dbReference>
<dbReference type="InterPro" id="IPR015914">
    <property type="entry name" value="PAPs_N"/>
</dbReference>
<dbReference type="HOGENOM" id="CLU_013387_5_0_1"/>
<name>E0VL88_PEDHC</name>
<dbReference type="AlphaFoldDB" id="E0VL88"/>
<dbReference type="CDD" id="cd00839">
    <property type="entry name" value="MPP_PAPs"/>
    <property type="match status" value="1"/>
</dbReference>
<comment type="catalytic activity">
    <reaction evidence="3">
        <text>a phosphate monoester + H2O = an alcohol + phosphate</text>
        <dbReference type="Rhea" id="RHEA:15017"/>
        <dbReference type="ChEBI" id="CHEBI:15377"/>
        <dbReference type="ChEBI" id="CHEBI:30879"/>
        <dbReference type="ChEBI" id="CHEBI:43474"/>
        <dbReference type="ChEBI" id="CHEBI:67140"/>
        <dbReference type="EC" id="3.1.3.2"/>
    </reaction>
</comment>
<feature type="domain" description="Purple acid phosphatase C-terminal" evidence="5">
    <location>
        <begin position="366"/>
        <end position="427"/>
    </location>
</feature>
<evidence type="ECO:0000313" key="7">
    <source>
        <dbReference type="EMBL" id="EEB14144.1"/>
    </source>
</evidence>
<evidence type="ECO:0000256" key="2">
    <source>
        <dbReference type="ARBA" id="ARBA00023180"/>
    </source>
</evidence>
<dbReference type="Pfam" id="PF14008">
    <property type="entry name" value="Metallophos_C"/>
    <property type="match status" value="1"/>
</dbReference>
<dbReference type="InterPro" id="IPR029052">
    <property type="entry name" value="Metallo-depent_PP-like"/>
</dbReference>
<evidence type="ECO:0000259" key="4">
    <source>
        <dbReference type="Pfam" id="PF00149"/>
    </source>
</evidence>
<dbReference type="GeneID" id="8229506"/>
<dbReference type="Gene3D" id="3.60.21.10">
    <property type="match status" value="1"/>
</dbReference>
<keyword evidence="1 3" id="KW-0732">Signal</keyword>
<dbReference type="Proteomes" id="UP000009046">
    <property type="component" value="Unassembled WGS sequence"/>
</dbReference>
<keyword evidence="2" id="KW-0325">Glycoprotein</keyword>
<keyword evidence="9" id="KW-1185">Reference proteome</keyword>
<dbReference type="SUPFAM" id="SSF56300">
    <property type="entry name" value="Metallo-dependent phosphatases"/>
    <property type="match status" value="1"/>
</dbReference>
<reference evidence="7" key="1">
    <citation type="submission" date="2007-04" db="EMBL/GenBank/DDBJ databases">
        <title>Annotation of Pediculus humanus corporis strain USDA.</title>
        <authorList>
            <person name="Kirkness E."/>
            <person name="Hannick L."/>
            <person name="Hass B."/>
            <person name="Bruggner R."/>
            <person name="Lawson D."/>
            <person name="Bidwell S."/>
            <person name="Joardar V."/>
            <person name="Caler E."/>
            <person name="Walenz B."/>
            <person name="Inman J."/>
            <person name="Schobel S."/>
            <person name="Galinsky K."/>
            <person name="Amedeo P."/>
            <person name="Strausberg R."/>
        </authorList>
    </citation>
    <scope>NUCLEOTIDE SEQUENCE</scope>
    <source>
        <strain evidence="7">USDA</strain>
    </source>
</reference>
<dbReference type="KEGG" id="phu:Phum_PHUM284300"/>
<protein>
    <recommendedName>
        <fullName evidence="3">Purple acid phosphatase</fullName>
        <ecNumber evidence="3">3.1.3.2</ecNumber>
    </recommendedName>
</protein>
<dbReference type="InterPro" id="IPR041792">
    <property type="entry name" value="MPP_PAP"/>
</dbReference>
<dbReference type="OrthoDB" id="45007at2759"/>
<dbReference type="SUPFAM" id="SSF49363">
    <property type="entry name" value="Purple acid phosphatase, N-terminal domain"/>
    <property type="match status" value="1"/>
</dbReference>
<evidence type="ECO:0000313" key="9">
    <source>
        <dbReference type="Proteomes" id="UP000009046"/>
    </source>
</evidence>
<accession>E0VL88</accession>